<accession>A0AAW1PV23</accession>
<sequence length="173" mass="20029">MDASRQLPTLPDAIWCRVFSELPLRAKLCCERTSRHFYDLLNRPPPRCKGYWVPSFLSYWYSFTVSLEQLLWSDSSAHHRTPDTPATRWLFKHMLANTQQGIETEFELSGPASSMFSHVLESFFLKLKESNVEYSLHVCLSDYPFNTEYNSTHEPASKQVDLRAMSNIAAAWA</sequence>
<feature type="domain" description="F-box" evidence="1">
    <location>
        <begin position="9"/>
        <end position="47"/>
    </location>
</feature>
<dbReference type="InterPro" id="IPR036047">
    <property type="entry name" value="F-box-like_dom_sf"/>
</dbReference>
<gene>
    <name evidence="2" type="ORF">WJX73_000871</name>
</gene>
<dbReference type="EMBL" id="JALJOQ010000003">
    <property type="protein sequence ID" value="KAK9813630.1"/>
    <property type="molecule type" value="Genomic_DNA"/>
</dbReference>
<name>A0AAW1PV23_9CHLO</name>
<dbReference type="CDD" id="cd09917">
    <property type="entry name" value="F-box_SF"/>
    <property type="match status" value="1"/>
</dbReference>
<dbReference type="SUPFAM" id="SSF81383">
    <property type="entry name" value="F-box domain"/>
    <property type="match status" value="1"/>
</dbReference>
<protein>
    <recommendedName>
        <fullName evidence="1">F-box domain-containing protein</fullName>
    </recommendedName>
</protein>
<organism evidence="2 3">
    <name type="scientific">Symbiochloris irregularis</name>
    <dbReference type="NCBI Taxonomy" id="706552"/>
    <lineage>
        <taxon>Eukaryota</taxon>
        <taxon>Viridiplantae</taxon>
        <taxon>Chlorophyta</taxon>
        <taxon>core chlorophytes</taxon>
        <taxon>Trebouxiophyceae</taxon>
        <taxon>Trebouxiales</taxon>
        <taxon>Trebouxiaceae</taxon>
        <taxon>Symbiochloris</taxon>
    </lineage>
</organism>
<dbReference type="Proteomes" id="UP001465755">
    <property type="component" value="Unassembled WGS sequence"/>
</dbReference>
<evidence type="ECO:0000313" key="2">
    <source>
        <dbReference type="EMBL" id="KAK9813630.1"/>
    </source>
</evidence>
<dbReference type="AlphaFoldDB" id="A0AAW1PV23"/>
<reference evidence="2 3" key="1">
    <citation type="journal article" date="2024" name="Nat. Commun.">
        <title>Phylogenomics reveals the evolutionary origins of lichenization in chlorophyte algae.</title>
        <authorList>
            <person name="Puginier C."/>
            <person name="Libourel C."/>
            <person name="Otte J."/>
            <person name="Skaloud P."/>
            <person name="Haon M."/>
            <person name="Grisel S."/>
            <person name="Petersen M."/>
            <person name="Berrin J.G."/>
            <person name="Delaux P.M."/>
            <person name="Dal Grande F."/>
            <person name="Keller J."/>
        </authorList>
    </citation>
    <scope>NUCLEOTIDE SEQUENCE [LARGE SCALE GENOMIC DNA]</scope>
    <source>
        <strain evidence="2 3">SAG 2036</strain>
    </source>
</reference>
<comment type="caution">
    <text evidence="2">The sequence shown here is derived from an EMBL/GenBank/DDBJ whole genome shotgun (WGS) entry which is preliminary data.</text>
</comment>
<keyword evidence="3" id="KW-1185">Reference proteome</keyword>
<dbReference type="InterPro" id="IPR001810">
    <property type="entry name" value="F-box_dom"/>
</dbReference>
<proteinExistence type="predicted"/>
<evidence type="ECO:0000313" key="3">
    <source>
        <dbReference type="Proteomes" id="UP001465755"/>
    </source>
</evidence>
<dbReference type="Pfam" id="PF00646">
    <property type="entry name" value="F-box"/>
    <property type="match status" value="1"/>
</dbReference>
<evidence type="ECO:0000259" key="1">
    <source>
        <dbReference type="Pfam" id="PF00646"/>
    </source>
</evidence>